<reference evidence="3" key="1">
    <citation type="submission" date="2016-10" db="EMBL/GenBank/DDBJ databases">
        <authorList>
            <person name="Varghese N."/>
            <person name="Submissions S."/>
        </authorList>
    </citation>
    <scope>NUCLEOTIDE SEQUENCE [LARGE SCALE GENOMIC DNA]</scope>
    <source>
        <strain evidence="3">XBD2006</strain>
    </source>
</reference>
<dbReference type="RefSeq" id="WP_074463269.1">
    <property type="nucleotide sequence ID" value="NZ_FMUR01000021.1"/>
</dbReference>
<sequence>MTNKNTTKENKKIRTVIICIIVILVFLGCAYVGIIAFISYKQRSTVMISKDVSEYELYKSGPNAMEHFKDNLNEGIWPDKIDSSYNVKNYFMMYYCPFDPNYLGWLNIEFTDEDYKNEVERLTLISSDDYIGVYNAEGFNDYKVLAIKADNNGFVYAISKEANNIIYVEVEFPGYAIDIDYDKYIPLEYLPNNVQIKKGNPTQKKYMESYE</sequence>
<keyword evidence="1" id="KW-1133">Transmembrane helix</keyword>
<feature type="transmembrane region" description="Helical" evidence="1">
    <location>
        <begin position="15"/>
        <end position="40"/>
    </location>
</feature>
<dbReference type="Proteomes" id="UP000183047">
    <property type="component" value="Unassembled WGS sequence"/>
</dbReference>
<proteinExistence type="predicted"/>
<dbReference type="EMBL" id="FMUR01000021">
    <property type="protein sequence ID" value="SCY51087.1"/>
    <property type="molecule type" value="Genomic_DNA"/>
</dbReference>
<organism evidence="2 3">
    <name type="scientific">Butyrivibrio hungatei</name>
    <dbReference type="NCBI Taxonomy" id="185008"/>
    <lineage>
        <taxon>Bacteria</taxon>
        <taxon>Bacillati</taxon>
        <taxon>Bacillota</taxon>
        <taxon>Clostridia</taxon>
        <taxon>Lachnospirales</taxon>
        <taxon>Lachnospiraceae</taxon>
        <taxon>Butyrivibrio</taxon>
    </lineage>
</organism>
<name>A0A1G5GIA3_9FIRM</name>
<evidence type="ECO:0000313" key="3">
    <source>
        <dbReference type="Proteomes" id="UP000183047"/>
    </source>
</evidence>
<evidence type="ECO:0000313" key="2">
    <source>
        <dbReference type="EMBL" id="SCY51087.1"/>
    </source>
</evidence>
<dbReference type="AlphaFoldDB" id="A0A1G5GIA3"/>
<gene>
    <name evidence="2" type="ORF">SAMN02910451_02878</name>
</gene>
<protein>
    <submittedName>
        <fullName evidence="2">Uncharacterized protein</fullName>
    </submittedName>
</protein>
<evidence type="ECO:0000256" key="1">
    <source>
        <dbReference type="SAM" id="Phobius"/>
    </source>
</evidence>
<dbReference type="OrthoDB" id="9813152at2"/>
<keyword evidence="3" id="KW-1185">Reference proteome</keyword>
<keyword evidence="1" id="KW-0812">Transmembrane</keyword>
<keyword evidence="1" id="KW-0472">Membrane</keyword>
<accession>A0A1G5GIA3</accession>
<dbReference type="PROSITE" id="PS51257">
    <property type="entry name" value="PROKAR_LIPOPROTEIN"/>
    <property type="match status" value="1"/>
</dbReference>